<dbReference type="PANTHER" id="PTHR43685:SF14">
    <property type="entry name" value="GLYCOSYLTRANSFERASE 2-LIKE DOMAIN-CONTAINING PROTEIN"/>
    <property type="match status" value="1"/>
</dbReference>
<comment type="caution">
    <text evidence="2">The sequence shown here is derived from an EMBL/GenBank/DDBJ whole genome shotgun (WGS) entry which is preliminary data.</text>
</comment>
<dbReference type="PANTHER" id="PTHR43685">
    <property type="entry name" value="GLYCOSYLTRANSFERASE"/>
    <property type="match status" value="1"/>
</dbReference>
<dbReference type="Gene3D" id="3.90.550.10">
    <property type="entry name" value="Spore Coat Polysaccharide Biosynthesis Protein SpsA, Chain A"/>
    <property type="match status" value="1"/>
</dbReference>
<dbReference type="Pfam" id="PF00535">
    <property type="entry name" value="Glycos_transf_2"/>
    <property type="match status" value="1"/>
</dbReference>
<dbReference type="InterPro" id="IPR001173">
    <property type="entry name" value="Glyco_trans_2-like"/>
</dbReference>
<evidence type="ECO:0000313" key="2">
    <source>
        <dbReference type="EMBL" id="MBK8571584.1"/>
    </source>
</evidence>
<evidence type="ECO:0000313" key="3">
    <source>
        <dbReference type="Proteomes" id="UP000709959"/>
    </source>
</evidence>
<name>A0A936EZX3_9BACT</name>
<sequence>MPAPFQLLMPSYNQAHFIGEAVESVLRQEDPDWELWIVDNSSDETPKVMAAFTDPRIHFIHEPRRMDPGTCLNLMLEKAKGRGRDFSYIHTDNRLLPCFVGDHRKALAGHPLSLAACDYWEMDEQGRRTKIRRRPEPFPLGRLFSVDSIGVPFAATLELAERLGGFSSDDLADDVLFVLRADAVGPRVHLHTPQMEYRVHRGSRFLSGGHLRVHRAIHKSVIKAYAERPAGVPDPFEGGLVRARDFTERAARMARTHLALGEKPEPGAWIEGTGPASFWLAWAFGNAGAPVAGFIGQEFESLLGVPVQPMAPEGARVVRPRLRGIAGLQQGVLWLLQGLPPLDHALKRLPGDVMAGLLVPFQLLEPGATRVKIRGEGPLAAYLAYAAEYLGALQVAGFAGPSPWPQLSSFSTEGSTTWDLDRPA</sequence>
<protein>
    <submittedName>
        <fullName evidence="2">Glycosyltransferase</fullName>
    </submittedName>
</protein>
<proteinExistence type="predicted"/>
<reference evidence="2 3" key="1">
    <citation type="submission" date="2020-10" db="EMBL/GenBank/DDBJ databases">
        <title>Connecting structure to function with the recovery of over 1000 high-quality activated sludge metagenome-assembled genomes encoding full-length rRNA genes using long-read sequencing.</title>
        <authorList>
            <person name="Singleton C.M."/>
            <person name="Petriglieri F."/>
            <person name="Kristensen J.M."/>
            <person name="Kirkegaard R.H."/>
            <person name="Michaelsen T.Y."/>
            <person name="Andersen M.H."/>
            <person name="Karst S.M."/>
            <person name="Dueholm M.S."/>
            <person name="Nielsen P.H."/>
            <person name="Albertsen M."/>
        </authorList>
    </citation>
    <scope>NUCLEOTIDE SEQUENCE [LARGE SCALE GENOMIC DNA]</scope>
    <source>
        <strain evidence="2">OdNE_18-Q3-R46-58_MAXAC.008</strain>
    </source>
</reference>
<gene>
    <name evidence="2" type="ORF">IPN91_02860</name>
</gene>
<organism evidence="2 3">
    <name type="scientific">Candidatus Geothrix odensensis</name>
    <dbReference type="NCBI Taxonomy" id="2954440"/>
    <lineage>
        <taxon>Bacteria</taxon>
        <taxon>Pseudomonadati</taxon>
        <taxon>Acidobacteriota</taxon>
        <taxon>Holophagae</taxon>
        <taxon>Holophagales</taxon>
        <taxon>Holophagaceae</taxon>
        <taxon>Geothrix</taxon>
    </lineage>
</organism>
<accession>A0A936EZX3</accession>
<feature type="domain" description="Glycosyltransferase 2-like" evidence="1">
    <location>
        <begin position="8"/>
        <end position="112"/>
    </location>
</feature>
<dbReference type="EMBL" id="JADKCH010000001">
    <property type="protein sequence ID" value="MBK8571584.1"/>
    <property type="molecule type" value="Genomic_DNA"/>
</dbReference>
<dbReference type="AlphaFoldDB" id="A0A936EZX3"/>
<evidence type="ECO:0000259" key="1">
    <source>
        <dbReference type="Pfam" id="PF00535"/>
    </source>
</evidence>
<dbReference type="SUPFAM" id="SSF53448">
    <property type="entry name" value="Nucleotide-diphospho-sugar transferases"/>
    <property type="match status" value="1"/>
</dbReference>
<dbReference type="InterPro" id="IPR050834">
    <property type="entry name" value="Glycosyltransf_2"/>
</dbReference>
<dbReference type="Proteomes" id="UP000709959">
    <property type="component" value="Unassembled WGS sequence"/>
</dbReference>
<dbReference type="InterPro" id="IPR029044">
    <property type="entry name" value="Nucleotide-diphossugar_trans"/>
</dbReference>